<protein>
    <submittedName>
        <fullName evidence="13">COX15/CtaA family protein</fullName>
    </submittedName>
</protein>
<sequence>MARMTTPAAPAPPAGSRWQPATVTRLVSAAAWTMLFAQSAIIVTGALVRLTGSGLGCPTWPMCTDESLVNTPEMGIHGYIEFGNRLLGVALGLLGVAILVLLWRLRRTRPDLFWLTFWLTAVVPFQALLGGLTVRTQLNPWIVAAHFIPSAIAVGASAYLVRRTADSGRDPRPLGTPLLRGLCWAIGGLMVVIVLLGVLVTGAGPHAGDVISARNGLDTVMISRLHAIPVWLLIGATVLARILSARQGLSELSRALTVLLLVEAAQGAIGYFQYFTGLPIAAVALHLVGACLVIAATVAVVDACYRRAPLPATAVPDSPQAVHQTV</sequence>
<gene>
    <name evidence="13" type="ORF">GCM10023167_14870</name>
</gene>
<keyword evidence="14" id="KW-1185">Reference proteome</keyword>
<evidence type="ECO:0000256" key="8">
    <source>
        <dbReference type="ARBA" id="ARBA00023133"/>
    </source>
</evidence>
<proteinExistence type="predicted"/>
<evidence type="ECO:0000256" key="3">
    <source>
        <dbReference type="ARBA" id="ARBA00022692"/>
    </source>
</evidence>
<comment type="caution">
    <text evidence="13">The sequence shown here is derived from an EMBL/GenBank/DDBJ whole genome shotgun (WGS) entry which is preliminary data.</text>
</comment>
<feature type="transmembrane region" description="Helical" evidence="12">
    <location>
        <begin position="86"/>
        <end position="105"/>
    </location>
</feature>
<evidence type="ECO:0000256" key="1">
    <source>
        <dbReference type="ARBA" id="ARBA00004141"/>
    </source>
</evidence>
<evidence type="ECO:0000256" key="7">
    <source>
        <dbReference type="ARBA" id="ARBA00023004"/>
    </source>
</evidence>
<reference evidence="14" key="1">
    <citation type="journal article" date="2019" name="Int. J. Syst. Evol. Microbiol.">
        <title>The Global Catalogue of Microorganisms (GCM) 10K type strain sequencing project: providing services to taxonomists for standard genome sequencing and annotation.</title>
        <authorList>
            <consortium name="The Broad Institute Genomics Platform"/>
            <consortium name="The Broad Institute Genome Sequencing Center for Infectious Disease"/>
            <person name="Wu L."/>
            <person name="Ma J."/>
        </authorList>
    </citation>
    <scope>NUCLEOTIDE SEQUENCE [LARGE SCALE GENOMIC DNA]</scope>
    <source>
        <strain evidence="14">JCM 17808</strain>
    </source>
</reference>
<evidence type="ECO:0000256" key="6">
    <source>
        <dbReference type="ARBA" id="ARBA00023002"/>
    </source>
</evidence>
<feature type="transmembrane region" description="Helical" evidence="12">
    <location>
        <begin position="112"/>
        <end position="129"/>
    </location>
</feature>
<evidence type="ECO:0000256" key="4">
    <source>
        <dbReference type="ARBA" id="ARBA00022723"/>
    </source>
</evidence>
<dbReference type="EMBL" id="BAABGL010000006">
    <property type="protein sequence ID" value="GAA4389257.1"/>
    <property type="molecule type" value="Genomic_DNA"/>
</dbReference>
<dbReference type="InterPro" id="IPR003780">
    <property type="entry name" value="COX15/CtaA_fam"/>
</dbReference>
<feature type="transmembrane region" description="Helical" evidence="12">
    <location>
        <begin position="26"/>
        <end position="48"/>
    </location>
</feature>
<name>A0ABP8JE35_9MICO</name>
<dbReference type="Proteomes" id="UP001500642">
    <property type="component" value="Unassembled WGS sequence"/>
</dbReference>
<evidence type="ECO:0000313" key="14">
    <source>
        <dbReference type="Proteomes" id="UP001500642"/>
    </source>
</evidence>
<keyword evidence="2" id="KW-1003">Cell membrane</keyword>
<keyword evidence="3 12" id="KW-0812">Transmembrane</keyword>
<evidence type="ECO:0000313" key="13">
    <source>
        <dbReference type="EMBL" id="GAA4389257.1"/>
    </source>
</evidence>
<keyword evidence="8" id="KW-0350">Heme biosynthesis</keyword>
<dbReference type="InterPro" id="IPR050450">
    <property type="entry name" value="COX15/CtaA_HemeA_synthase"/>
</dbReference>
<feature type="transmembrane region" description="Helical" evidence="12">
    <location>
        <begin position="255"/>
        <end position="274"/>
    </location>
</feature>
<keyword evidence="6" id="KW-0560">Oxidoreductase</keyword>
<comment type="pathway">
    <text evidence="11">Porphyrin-containing compound metabolism.</text>
</comment>
<keyword evidence="10" id="KW-1015">Disulfide bond</keyword>
<organism evidence="13 14">
    <name type="scientific">Brevibacterium pityocampae</name>
    <dbReference type="NCBI Taxonomy" id="506594"/>
    <lineage>
        <taxon>Bacteria</taxon>
        <taxon>Bacillati</taxon>
        <taxon>Actinomycetota</taxon>
        <taxon>Actinomycetes</taxon>
        <taxon>Micrococcales</taxon>
        <taxon>Brevibacteriaceae</taxon>
        <taxon>Brevibacterium</taxon>
    </lineage>
</organism>
<feature type="transmembrane region" description="Helical" evidence="12">
    <location>
        <begin position="141"/>
        <end position="161"/>
    </location>
</feature>
<keyword evidence="9 12" id="KW-0472">Membrane</keyword>
<evidence type="ECO:0000256" key="11">
    <source>
        <dbReference type="ARBA" id="ARBA00023444"/>
    </source>
</evidence>
<keyword evidence="7" id="KW-0408">Iron</keyword>
<evidence type="ECO:0000256" key="2">
    <source>
        <dbReference type="ARBA" id="ARBA00022475"/>
    </source>
</evidence>
<evidence type="ECO:0000256" key="5">
    <source>
        <dbReference type="ARBA" id="ARBA00022989"/>
    </source>
</evidence>
<keyword evidence="4" id="KW-0479">Metal-binding</keyword>
<comment type="subcellular location">
    <subcellularLocation>
        <location evidence="1">Membrane</location>
        <topology evidence="1">Multi-pass membrane protein</topology>
    </subcellularLocation>
</comment>
<accession>A0ABP8JE35</accession>
<evidence type="ECO:0000256" key="9">
    <source>
        <dbReference type="ARBA" id="ARBA00023136"/>
    </source>
</evidence>
<dbReference type="Pfam" id="PF02628">
    <property type="entry name" value="COX15-CtaA"/>
    <property type="match status" value="1"/>
</dbReference>
<evidence type="ECO:0000256" key="10">
    <source>
        <dbReference type="ARBA" id="ARBA00023157"/>
    </source>
</evidence>
<evidence type="ECO:0000256" key="12">
    <source>
        <dbReference type="SAM" id="Phobius"/>
    </source>
</evidence>
<feature type="transmembrane region" description="Helical" evidence="12">
    <location>
        <begin position="280"/>
        <end position="301"/>
    </location>
</feature>
<feature type="transmembrane region" description="Helical" evidence="12">
    <location>
        <begin position="182"/>
        <end position="204"/>
    </location>
</feature>
<feature type="transmembrane region" description="Helical" evidence="12">
    <location>
        <begin position="224"/>
        <end position="243"/>
    </location>
</feature>
<dbReference type="PANTHER" id="PTHR35457:SF1">
    <property type="entry name" value="HEME A SYNTHASE"/>
    <property type="match status" value="1"/>
</dbReference>
<keyword evidence="5 12" id="KW-1133">Transmembrane helix</keyword>
<dbReference type="PANTHER" id="PTHR35457">
    <property type="entry name" value="HEME A SYNTHASE"/>
    <property type="match status" value="1"/>
</dbReference>